<dbReference type="GO" id="GO:0045454">
    <property type="term" value="P:cell redox homeostasis"/>
    <property type="evidence" value="ECO:0007669"/>
    <property type="project" value="InterPro"/>
</dbReference>
<sequence length="91" mass="10103">MFVVIYGRPGCPFCTRAQALAERLEAAGILRGQRYVDIWAEGISKADLAERIGKPVHTVPQVFVDQRHVGGFTEFDQFVRERGLLAPSQSA</sequence>
<dbReference type="CDD" id="cd02066">
    <property type="entry name" value="GRX_family"/>
    <property type="match status" value="1"/>
</dbReference>
<dbReference type="InterPro" id="IPR011902">
    <property type="entry name" value="GRXA"/>
</dbReference>
<evidence type="ECO:0000256" key="3">
    <source>
        <dbReference type="ARBA" id="ARBA00023284"/>
    </source>
</evidence>
<dbReference type="InterPro" id="IPR011767">
    <property type="entry name" value="GLR_AS"/>
</dbReference>
<dbReference type="SUPFAM" id="SSF52833">
    <property type="entry name" value="Thioredoxin-like"/>
    <property type="match status" value="1"/>
</dbReference>
<keyword evidence="3" id="KW-0676">Redox-active center</keyword>
<dbReference type="Proteomes" id="UP000198525">
    <property type="component" value="Unassembled WGS sequence"/>
</dbReference>
<name>A0A1G8STJ0_9GAMM</name>
<dbReference type="PROSITE" id="PS51354">
    <property type="entry name" value="GLUTAREDOXIN_2"/>
    <property type="match status" value="1"/>
</dbReference>
<dbReference type="EMBL" id="FNES01000004">
    <property type="protein sequence ID" value="SDJ32568.1"/>
    <property type="molecule type" value="Genomic_DNA"/>
</dbReference>
<evidence type="ECO:0000313" key="5">
    <source>
        <dbReference type="EMBL" id="SDJ32568.1"/>
    </source>
</evidence>
<dbReference type="InterPro" id="IPR002109">
    <property type="entry name" value="Glutaredoxin"/>
</dbReference>
<evidence type="ECO:0000256" key="2">
    <source>
        <dbReference type="ARBA" id="ARBA00023157"/>
    </source>
</evidence>
<dbReference type="PRINTS" id="PR00160">
    <property type="entry name" value="GLUTAREDOXIN"/>
</dbReference>
<dbReference type="Pfam" id="PF00462">
    <property type="entry name" value="Glutaredoxin"/>
    <property type="match status" value="1"/>
</dbReference>
<dbReference type="GO" id="GO:0009055">
    <property type="term" value="F:electron transfer activity"/>
    <property type="evidence" value="ECO:0007669"/>
    <property type="project" value="InterPro"/>
</dbReference>
<dbReference type="STRING" id="376427.SAMN04487954_10499"/>
<dbReference type="NCBIfam" id="NF008401">
    <property type="entry name" value="PRK11200.1"/>
    <property type="match status" value="1"/>
</dbReference>
<evidence type="ECO:0000313" key="6">
    <source>
        <dbReference type="Proteomes" id="UP000198525"/>
    </source>
</evidence>
<reference evidence="5 6" key="1">
    <citation type="submission" date="2016-10" db="EMBL/GenBank/DDBJ databases">
        <authorList>
            <person name="de Groot N.N."/>
        </authorList>
    </citation>
    <scope>NUCLEOTIDE SEQUENCE [LARGE SCALE GENOMIC DNA]</scope>
    <source>
        <strain evidence="5 6">CGMCC 1.6133</strain>
    </source>
</reference>
<organism evidence="5 6">
    <name type="scientific">Billgrantia gudaonensis</name>
    <dbReference type="NCBI Taxonomy" id="376427"/>
    <lineage>
        <taxon>Bacteria</taxon>
        <taxon>Pseudomonadati</taxon>
        <taxon>Pseudomonadota</taxon>
        <taxon>Gammaproteobacteria</taxon>
        <taxon>Oceanospirillales</taxon>
        <taxon>Halomonadaceae</taxon>
        <taxon>Billgrantia</taxon>
    </lineage>
</organism>
<protein>
    <submittedName>
        <fullName evidence="5">Glutaredoxin 1</fullName>
    </submittedName>
</protein>
<proteinExistence type="predicted"/>
<keyword evidence="2" id="KW-1015">Disulfide bond</keyword>
<dbReference type="InterPro" id="IPR036249">
    <property type="entry name" value="Thioredoxin-like_sf"/>
</dbReference>
<dbReference type="InterPro" id="IPR014025">
    <property type="entry name" value="Glutaredoxin_subgr"/>
</dbReference>
<keyword evidence="6" id="KW-1185">Reference proteome</keyword>
<evidence type="ECO:0000259" key="4">
    <source>
        <dbReference type="Pfam" id="PF00462"/>
    </source>
</evidence>
<gene>
    <name evidence="5" type="ORF">SAMN04487954_10499</name>
</gene>
<comment type="subunit">
    <text evidence="1">Monomer.</text>
</comment>
<feature type="domain" description="Glutaredoxin" evidence="4">
    <location>
        <begin position="3"/>
        <end position="69"/>
    </location>
</feature>
<dbReference type="OrthoDB" id="9814618at2"/>
<dbReference type="NCBIfam" id="TIGR02183">
    <property type="entry name" value="GRXA"/>
    <property type="match status" value="1"/>
</dbReference>
<dbReference type="Gene3D" id="3.40.30.10">
    <property type="entry name" value="Glutaredoxin"/>
    <property type="match status" value="1"/>
</dbReference>
<dbReference type="RefSeq" id="WP_089684271.1">
    <property type="nucleotide sequence ID" value="NZ_FNES01000004.1"/>
</dbReference>
<dbReference type="AlphaFoldDB" id="A0A1G8STJ0"/>
<dbReference type="PROSITE" id="PS00195">
    <property type="entry name" value="GLUTAREDOXIN_1"/>
    <property type="match status" value="1"/>
</dbReference>
<dbReference type="GO" id="GO:0015035">
    <property type="term" value="F:protein-disulfide reductase activity"/>
    <property type="evidence" value="ECO:0007669"/>
    <property type="project" value="InterPro"/>
</dbReference>
<accession>A0A1G8STJ0</accession>
<evidence type="ECO:0000256" key="1">
    <source>
        <dbReference type="ARBA" id="ARBA00011245"/>
    </source>
</evidence>